<dbReference type="GO" id="GO:0008284">
    <property type="term" value="P:positive regulation of cell population proliferation"/>
    <property type="evidence" value="ECO:0007669"/>
    <property type="project" value="TreeGrafter"/>
</dbReference>
<gene>
    <name evidence="7" type="ORF">CGI_10000953</name>
</gene>
<dbReference type="InterPro" id="IPR001245">
    <property type="entry name" value="Ser-Thr/Tyr_kinase_cat_dom"/>
</dbReference>
<dbReference type="SMART" id="SM00219">
    <property type="entry name" value="TyrKc"/>
    <property type="match status" value="1"/>
</dbReference>
<dbReference type="PANTHER" id="PTHR24416">
    <property type="entry name" value="TYROSINE-PROTEIN KINASE RECEPTOR"/>
    <property type="match status" value="1"/>
</dbReference>
<dbReference type="GO" id="GO:0004714">
    <property type="term" value="F:transmembrane receptor protein tyrosine kinase activity"/>
    <property type="evidence" value="ECO:0007669"/>
    <property type="project" value="TreeGrafter"/>
</dbReference>
<sequence>MAYLEERGIVHRDLAAKNLLVQSPGQIKITDFGLAKLLDINEDEYHAAGGKMPIKWLAVECIQQRIFTHKSEVWSFGVTVWELFTYGQRPYENVRVRGVPDLLEKGERLPQPSICTIDVYTIMIKCWMLDADSRPSFFELTEEFAKMARDPGRYLVISGDKLMRLPSHSYNKNDLARSLSVAVDGPEEVIEAEDYLQPTPRASVEIPTTPVSSKGHFVHASPPKLIKVEA</sequence>
<dbReference type="GO" id="GO:0043066">
    <property type="term" value="P:negative regulation of apoptotic process"/>
    <property type="evidence" value="ECO:0007669"/>
    <property type="project" value="TreeGrafter"/>
</dbReference>
<dbReference type="AlphaFoldDB" id="K1Q7I8"/>
<dbReference type="InterPro" id="IPR050122">
    <property type="entry name" value="RTK"/>
</dbReference>
<dbReference type="SUPFAM" id="SSF56112">
    <property type="entry name" value="Protein kinase-like (PK-like)"/>
    <property type="match status" value="1"/>
</dbReference>
<dbReference type="HOGENOM" id="CLU_000288_7_40_1"/>
<dbReference type="GO" id="GO:0009925">
    <property type="term" value="C:basal plasma membrane"/>
    <property type="evidence" value="ECO:0007669"/>
    <property type="project" value="TreeGrafter"/>
</dbReference>
<name>K1Q7I8_MAGGI</name>
<dbReference type="InterPro" id="IPR008266">
    <property type="entry name" value="Tyr_kinase_AS"/>
</dbReference>
<dbReference type="GO" id="GO:0022008">
    <property type="term" value="P:neurogenesis"/>
    <property type="evidence" value="ECO:0007669"/>
    <property type="project" value="TreeGrafter"/>
</dbReference>
<dbReference type="InterPro" id="IPR000719">
    <property type="entry name" value="Prot_kinase_dom"/>
</dbReference>
<dbReference type="GO" id="GO:0007169">
    <property type="term" value="P:cell surface receptor protein tyrosine kinase signaling pathway"/>
    <property type="evidence" value="ECO:0007669"/>
    <property type="project" value="TreeGrafter"/>
</dbReference>
<dbReference type="PANTHER" id="PTHR24416:SF566">
    <property type="entry name" value="EPIDERMAL GROWTH FACTOR RECEPTOR"/>
    <property type="match status" value="1"/>
</dbReference>
<dbReference type="EMBL" id="JH823011">
    <property type="protein sequence ID" value="EKC17381.1"/>
    <property type="molecule type" value="Genomic_DNA"/>
</dbReference>
<keyword evidence="7" id="KW-0675">Receptor</keyword>
<dbReference type="Pfam" id="PF07714">
    <property type="entry name" value="PK_Tyr_Ser-Thr"/>
    <property type="match status" value="1"/>
</dbReference>
<organism evidence="7">
    <name type="scientific">Magallana gigas</name>
    <name type="common">Pacific oyster</name>
    <name type="synonym">Crassostrea gigas</name>
    <dbReference type="NCBI Taxonomy" id="29159"/>
    <lineage>
        <taxon>Eukaryota</taxon>
        <taxon>Metazoa</taxon>
        <taxon>Spiralia</taxon>
        <taxon>Lophotrochozoa</taxon>
        <taxon>Mollusca</taxon>
        <taxon>Bivalvia</taxon>
        <taxon>Autobranchia</taxon>
        <taxon>Pteriomorphia</taxon>
        <taxon>Ostreida</taxon>
        <taxon>Ostreoidea</taxon>
        <taxon>Ostreidae</taxon>
        <taxon>Magallana</taxon>
    </lineage>
</organism>
<dbReference type="PRINTS" id="PR00109">
    <property type="entry name" value="TYRKINASE"/>
</dbReference>
<keyword evidence="5" id="KW-0067">ATP-binding</keyword>
<keyword evidence="6" id="KW-0829">Tyrosine-protein kinase</keyword>
<dbReference type="GO" id="GO:0005524">
    <property type="term" value="F:ATP binding"/>
    <property type="evidence" value="ECO:0007669"/>
    <property type="project" value="UniProtKB-KW"/>
</dbReference>
<evidence type="ECO:0000256" key="3">
    <source>
        <dbReference type="ARBA" id="ARBA00022741"/>
    </source>
</evidence>
<evidence type="ECO:0000313" key="7">
    <source>
        <dbReference type="EMBL" id="EKC17381.1"/>
    </source>
</evidence>
<dbReference type="FunFam" id="1.10.510.10:FF:000027">
    <property type="entry name" value="Receptor protein-tyrosine kinase"/>
    <property type="match status" value="1"/>
</dbReference>
<accession>K1Q7I8</accession>
<dbReference type="Gene3D" id="1.10.510.10">
    <property type="entry name" value="Transferase(Phosphotransferase) domain 1"/>
    <property type="match status" value="1"/>
</dbReference>
<dbReference type="GO" id="GO:0043235">
    <property type="term" value="C:receptor complex"/>
    <property type="evidence" value="ECO:0007669"/>
    <property type="project" value="TreeGrafter"/>
</dbReference>
<keyword evidence="3" id="KW-0547">Nucleotide-binding</keyword>
<evidence type="ECO:0000256" key="1">
    <source>
        <dbReference type="ARBA" id="ARBA00022553"/>
    </source>
</evidence>
<keyword evidence="1" id="KW-0597">Phosphoprotein</keyword>
<proteinExistence type="predicted"/>
<keyword evidence="2" id="KW-0808">Transferase</keyword>
<evidence type="ECO:0000256" key="5">
    <source>
        <dbReference type="ARBA" id="ARBA00022840"/>
    </source>
</evidence>
<keyword evidence="4 7" id="KW-0418">Kinase</keyword>
<evidence type="ECO:0000256" key="2">
    <source>
        <dbReference type="ARBA" id="ARBA00022679"/>
    </source>
</evidence>
<evidence type="ECO:0000256" key="6">
    <source>
        <dbReference type="ARBA" id="ARBA00023137"/>
    </source>
</evidence>
<dbReference type="PROSITE" id="PS00109">
    <property type="entry name" value="PROTEIN_KINASE_TYR"/>
    <property type="match status" value="1"/>
</dbReference>
<evidence type="ECO:0000256" key="4">
    <source>
        <dbReference type="ARBA" id="ARBA00022777"/>
    </source>
</evidence>
<dbReference type="InterPro" id="IPR020635">
    <property type="entry name" value="Tyr_kinase_cat_dom"/>
</dbReference>
<dbReference type="PROSITE" id="PS50011">
    <property type="entry name" value="PROTEIN_KINASE_DOM"/>
    <property type="match status" value="1"/>
</dbReference>
<dbReference type="InterPro" id="IPR011009">
    <property type="entry name" value="Kinase-like_dom_sf"/>
</dbReference>
<dbReference type="InParanoid" id="K1Q7I8"/>
<reference evidence="7" key="1">
    <citation type="journal article" date="2012" name="Nature">
        <title>The oyster genome reveals stress adaptation and complexity of shell formation.</title>
        <authorList>
            <person name="Zhang G."/>
            <person name="Fang X."/>
            <person name="Guo X."/>
            <person name="Li L."/>
            <person name="Luo R."/>
            <person name="Xu F."/>
            <person name="Yang P."/>
            <person name="Zhang L."/>
            <person name="Wang X."/>
            <person name="Qi H."/>
            <person name="Xiong Z."/>
            <person name="Que H."/>
            <person name="Xie Y."/>
            <person name="Holland P.W."/>
            <person name="Paps J."/>
            <person name="Zhu Y."/>
            <person name="Wu F."/>
            <person name="Chen Y."/>
            <person name="Wang J."/>
            <person name="Peng C."/>
            <person name="Meng J."/>
            <person name="Yang L."/>
            <person name="Liu J."/>
            <person name="Wen B."/>
            <person name="Zhang N."/>
            <person name="Huang Z."/>
            <person name="Zhu Q."/>
            <person name="Feng Y."/>
            <person name="Mount A."/>
            <person name="Hedgecock D."/>
            <person name="Xu Z."/>
            <person name="Liu Y."/>
            <person name="Domazet-Loso T."/>
            <person name="Du Y."/>
            <person name="Sun X."/>
            <person name="Zhang S."/>
            <person name="Liu B."/>
            <person name="Cheng P."/>
            <person name="Jiang X."/>
            <person name="Li J."/>
            <person name="Fan D."/>
            <person name="Wang W."/>
            <person name="Fu W."/>
            <person name="Wang T."/>
            <person name="Wang B."/>
            <person name="Zhang J."/>
            <person name="Peng Z."/>
            <person name="Li Y."/>
            <person name="Li N."/>
            <person name="Wang J."/>
            <person name="Chen M."/>
            <person name="He Y."/>
            <person name="Tan F."/>
            <person name="Song X."/>
            <person name="Zheng Q."/>
            <person name="Huang R."/>
            <person name="Yang H."/>
            <person name="Du X."/>
            <person name="Chen L."/>
            <person name="Yang M."/>
            <person name="Gaffney P.M."/>
            <person name="Wang S."/>
            <person name="Luo L."/>
            <person name="She Z."/>
            <person name="Ming Y."/>
            <person name="Huang W."/>
            <person name="Zhang S."/>
            <person name="Huang B."/>
            <person name="Zhang Y."/>
            <person name="Qu T."/>
            <person name="Ni P."/>
            <person name="Miao G."/>
            <person name="Wang J."/>
            <person name="Wang Q."/>
            <person name="Steinberg C.E."/>
            <person name="Wang H."/>
            <person name="Li N."/>
            <person name="Qian L."/>
            <person name="Zhang G."/>
            <person name="Li Y."/>
            <person name="Yang H."/>
            <person name="Liu X."/>
            <person name="Wang J."/>
            <person name="Yin Y."/>
            <person name="Wang J."/>
        </authorList>
    </citation>
    <scope>NUCLEOTIDE SEQUENCE [LARGE SCALE GENOMIC DNA]</scope>
    <source>
        <strain evidence="7">05x7-T-G4-1.051#20</strain>
    </source>
</reference>
<protein>
    <submittedName>
        <fullName evidence="7">Receptor tyrosine-protein kinase erbB-4</fullName>
    </submittedName>
</protein>